<dbReference type="PROSITE" id="PS52015">
    <property type="entry name" value="TONB_CTD"/>
    <property type="match status" value="1"/>
</dbReference>
<evidence type="ECO:0000256" key="4">
    <source>
        <dbReference type="ARBA" id="ARBA00022475"/>
    </source>
</evidence>
<protein>
    <submittedName>
        <fullName evidence="11">TonB family protein</fullName>
    </submittedName>
</protein>
<name>A0ABS1C0Q6_9BACT</name>
<evidence type="ECO:0000313" key="11">
    <source>
        <dbReference type="EMBL" id="MBK0402915.1"/>
    </source>
</evidence>
<comment type="subcellular location">
    <subcellularLocation>
        <location evidence="1">Cell inner membrane</location>
        <topology evidence="1">Single-pass membrane protein</topology>
        <orientation evidence="1">Periplasmic side</orientation>
    </subcellularLocation>
</comment>
<proteinExistence type="inferred from homology"/>
<keyword evidence="4" id="KW-1003">Cell membrane</keyword>
<evidence type="ECO:0000256" key="8">
    <source>
        <dbReference type="ARBA" id="ARBA00022989"/>
    </source>
</evidence>
<dbReference type="EMBL" id="JAEHFX010000003">
    <property type="protein sequence ID" value="MBK0402915.1"/>
    <property type="molecule type" value="Genomic_DNA"/>
</dbReference>
<evidence type="ECO:0000256" key="1">
    <source>
        <dbReference type="ARBA" id="ARBA00004383"/>
    </source>
</evidence>
<evidence type="ECO:0000256" key="6">
    <source>
        <dbReference type="ARBA" id="ARBA00022692"/>
    </source>
</evidence>
<keyword evidence="8" id="KW-1133">Transmembrane helix</keyword>
<sequence length="241" mass="27409">MEKIIIPILLGFPLLTFGQELKEVKKTFPQYQEEYTVLKKDKNVKEGAYLKSNNNLPIQTGFYKNNLKDSTWVTYFDGNKKIESSGKFKGGKRIGHWKFFNSKGELTKEYDYTADKLIYFKPEEGSNAIYSVQTENGFENKKLDQQPLFFPNKDGNDIEGYVKYPQEAMRQGISGTVVLSYLITESGKLTDILVLKPLGGGCSEEAVRAIYPMKQLIWIPGNINGEPVTVKYTLPIKFGVQ</sequence>
<reference evidence="11 12" key="1">
    <citation type="submission" date="2020-12" db="EMBL/GenBank/DDBJ databases">
        <title>Bacterial novel species Adhaeribacter sp. BT258 isolated from soil.</title>
        <authorList>
            <person name="Jung H.-Y."/>
        </authorList>
    </citation>
    <scope>NUCLEOTIDE SEQUENCE [LARGE SCALE GENOMIC DNA]</scope>
    <source>
        <strain evidence="11 12">BT258</strain>
    </source>
</reference>
<dbReference type="Gene3D" id="3.90.930.1">
    <property type="match status" value="1"/>
</dbReference>
<evidence type="ECO:0000256" key="9">
    <source>
        <dbReference type="ARBA" id="ARBA00023136"/>
    </source>
</evidence>
<organism evidence="11 12">
    <name type="scientific">Adhaeribacter terrigena</name>
    <dbReference type="NCBI Taxonomy" id="2793070"/>
    <lineage>
        <taxon>Bacteria</taxon>
        <taxon>Pseudomonadati</taxon>
        <taxon>Bacteroidota</taxon>
        <taxon>Cytophagia</taxon>
        <taxon>Cytophagales</taxon>
        <taxon>Hymenobacteraceae</taxon>
        <taxon>Adhaeribacter</taxon>
    </lineage>
</organism>
<dbReference type="RefSeq" id="WP_200505665.1">
    <property type="nucleotide sequence ID" value="NZ_JAEHFX010000003.1"/>
</dbReference>
<dbReference type="NCBIfam" id="TIGR01352">
    <property type="entry name" value="tonB_Cterm"/>
    <property type="match status" value="1"/>
</dbReference>
<comment type="similarity">
    <text evidence="2">Belongs to the TonB family.</text>
</comment>
<feature type="domain" description="TonB C-terminal" evidence="10">
    <location>
        <begin position="149"/>
        <end position="241"/>
    </location>
</feature>
<keyword evidence="3" id="KW-0813">Transport</keyword>
<keyword evidence="5" id="KW-0997">Cell inner membrane</keyword>
<comment type="caution">
    <text evidence="11">The sequence shown here is derived from an EMBL/GenBank/DDBJ whole genome shotgun (WGS) entry which is preliminary data.</text>
</comment>
<evidence type="ECO:0000256" key="7">
    <source>
        <dbReference type="ARBA" id="ARBA00022927"/>
    </source>
</evidence>
<evidence type="ECO:0000256" key="3">
    <source>
        <dbReference type="ARBA" id="ARBA00022448"/>
    </source>
</evidence>
<dbReference type="PANTHER" id="PTHR33446">
    <property type="entry name" value="PROTEIN TONB-RELATED"/>
    <property type="match status" value="1"/>
</dbReference>
<evidence type="ECO:0000256" key="5">
    <source>
        <dbReference type="ARBA" id="ARBA00022519"/>
    </source>
</evidence>
<accession>A0ABS1C0Q6</accession>
<keyword evidence="12" id="KW-1185">Reference proteome</keyword>
<dbReference type="Proteomes" id="UP000644147">
    <property type="component" value="Unassembled WGS sequence"/>
</dbReference>
<dbReference type="SUPFAM" id="SSF74653">
    <property type="entry name" value="TolA/TonB C-terminal domain"/>
    <property type="match status" value="1"/>
</dbReference>
<keyword evidence="6" id="KW-0812">Transmembrane</keyword>
<dbReference type="InterPro" id="IPR037682">
    <property type="entry name" value="TonB_C"/>
</dbReference>
<keyword evidence="7" id="KW-0653">Protein transport</keyword>
<dbReference type="InterPro" id="IPR051045">
    <property type="entry name" value="TonB-dependent_transducer"/>
</dbReference>
<gene>
    <name evidence="11" type="ORF">I5M27_07945</name>
</gene>
<keyword evidence="9" id="KW-0472">Membrane</keyword>
<dbReference type="SUPFAM" id="SSF82185">
    <property type="entry name" value="Histone H3 K4-specific methyltransferase SET7/9 N-terminal domain"/>
    <property type="match status" value="1"/>
</dbReference>
<dbReference type="Gene3D" id="3.30.1150.10">
    <property type="match status" value="1"/>
</dbReference>
<dbReference type="Pfam" id="PF03544">
    <property type="entry name" value="TonB_C"/>
    <property type="match status" value="1"/>
</dbReference>
<evidence type="ECO:0000256" key="2">
    <source>
        <dbReference type="ARBA" id="ARBA00006555"/>
    </source>
</evidence>
<evidence type="ECO:0000259" key="10">
    <source>
        <dbReference type="PROSITE" id="PS52015"/>
    </source>
</evidence>
<evidence type="ECO:0000313" key="12">
    <source>
        <dbReference type="Proteomes" id="UP000644147"/>
    </source>
</evidence>
<dbReference type="InterPro" id="IPR006260">
    <property type="entry name" value="TonB/TolA_C"/>
</dbReference>
<dbReference type="PANTHER" id="PTHR33446:SF2">
    <property type="entry name" value="PROTEIN TONB"/>
    <property type="match status" value="1"/>
</dbReference>